<evidence type="ECO:0000256" key="8">
    <source>
        <dbReference type="ARBA" id="ARBA00022692"/>
    </source>
</evidence>
<evidence type="ECO:0000313" key="14">
    <source>
        <dbReference type="Proteomes" id="UP000006352"/>
    </source>
</evidence>
<dbReference type="Proteomes" id="UP000006352">
    <property type="component" value="Unassembled WGS sequence"/>
</dbReference>
<dbReference type="RefSeq" id="XP_012185539.1">
    <property type="nucleotide sequence ID" value="XM_012330149.1"/>
</dbReference>
<comment type="pathway">
    <text evidence="2 12">Glycolipid biosynthesis; glycosylphosphatidylinositol-anchor biosynthesis.</text>
</comment>
<keyword evidence="7 12" id="KW-0808">Transferase</keyword>
<name>J4ICE2_9APHY</name>
<keyword evidence="9 12" id="KW-0256">Endoplasmic reticulum</keyword>
<dbReference type="OrthoDB" id="10252502at2759"/>
<dbReference type="FunCoup" id="J4ICE2">
    <property type="interactions" value="51"/>
</dbReference>
<comment type="function">
    <text evidence="12">Mannosyltransferase involved in glycosylphosphatidylinositol-anchor biosynthesis.</text>
</comment>
<sequence length="417" mass="46380">MSSNSESGKHIRLLRTLSVALWVLTAGAAYLFSFLPLFDSSPRTLLNSDRVPLLRWDAFYFAHIAQEGYVYEHEWAFLPGAPMTMRAMAYALEAVGLKRLYDFTDIEFLLLSGALAACLAGSTVTLYRLTLHHLQSPTIALISSLLSLLPSSPATLRLASYSEPFVTYLSYQGMLYCARSRWLLATCCFSLAAIFRSNGFMLGGFILWGLLIEPFLARRPISPVNLAYATALTSVVLAPFVAYQYAAYRAFCELPATPAPWCARTPPVIYSYVQGKYWDVGFLRYWTLQQLPNFLIASPVLALLLSFAWFYLTRALFPRLRALLAGSPKAASSPSSSPFLSPTLAPHAIHALVLTLALLFAAHTQIVLRLAASMPFTYWGAAWLVVEHPPWGRRWVAWSVVWGAVSLVLWTTFLPPA</sequence>
<dbReference type="GO" id="GO:0004376">
    <property type="term" value="F:GPI mannosyltransferase activity"/>
    <property type="evidence" value="ECO:0007669"/>
    <property type="project" value="InterPro"/>
</dbReference>
<dbReference type="InterPro" id="IPR007315">
    <property type="entry name" value="PIG-V/Gpi18"/>
</dbReference>
<feature type="transmembrane region" description="Helical" evidence="12">
    <location>
        <begin position="224"/>
        <end position="246"/>
    </location>
</feature>
<feature type="transmembrane region" description="Helical" evidence="12">
    <location>
        <begin position="294"/>
        <end position="317"/>
    </location>
</feature>
<dbReference type="GeneID" id="24101156"/>
<proteinExistence type="inferred from homology"/>
<feature type="transmembrane region" description="Helical" evidence="12">
    <location>
        <begin position="395"/>
        <end position="413"/>
    </location>
</feature>
<dbReference type="GO" id="GO:0000009">
    <property type="term" value="F:alpha-1,6-mannosyltransferase activity"/>
    <property type="evidence" value="ECO:0007669"/>
    <property type="project" value="InterPro"/>
</dbReference>
<evidence type="ECO:0000256" key="2">
    <source>
        <dbReference type="ARBA" id="ARBA00004687"/>
    </source>
</evidence>
<keyword evidence="8 12" id="KW-0812">Transmembrane</keyword>
<keyword evidence="5 12" id="KW-0337">GPI-anchor biosynthesis</keyword>
<gene>
    <name evidence="13" type="ORF">FIBRA_08506</name>
</gene>
<evidence type="ECO:0000256" key="7">
    <source>
        <dbReference type="ARBA" id="ARBA00022679"/>
    </source>
</evidence>
<dbReference type="InParanoid" id="J4ICE2"/>
<protein>
    <recommendedName>
        <fullName evidence="4 12">GPI mannosyltransferase 2</fullName>
        <ecNumber evidence="12">2.4.1.-</ecNumber>
    </recommendedName>
</protein>
<accession>J4ICE2</accession>
<evidence type="ECO:0000256" key="12">
    <source>
        <dbReference type="RuleBase" id="RU363112"/>
    </source>
</evidence>
<dbReference type="PANTHER" id="PTHR12468">
    <property type="entry name" value="GPI MANNOSYLTRANSFERASE 2"/>
    <property type="match status" value="1"/>
</dbReference>
<dbReference type="EC" id="2.4.1.-" evidence="12"/>
<dbReference type="Pfam" id="PF04188">
    <property type="entry name" value="Mannosyl_trans2"/>
    <property type="match status" value="1"/>
</dbReference>
<feature type="transmembrane region" description="Helical" evidence="12">
    <location>
        <begin position="366"/>
        <end position="386"/>
    </location>
</feature>
<evidence type="ECO:0000256" key="4">
    <source>
        <dbReference type="ARBA" id="ARBA00013795"/>
    </source>
</evidence>
<dbReference type="EMBL" id="HE797265">
    <property type="protein sequence ID" value="CCM06256.1"/>
    <property type="molecule type" value="Genomic_DNA"/>
</dbReference>
<dbReference type="PANTHER" id="PTHR12468:SF2">
    <property type="entry name" value="GPI MANNOSYLTRANSFERASE 2"/>
    <property type="match status" value="1"/>
</dbReference>
<feature type="transmembrane region" description="Helical" evidence="12">
    <location>
        <begin position="12"/>
        <end position="38"/>
    </location>
</feature>
<keyword evidence="14" id="KW-1185">Reference proteome</keyword>
<dbReference type="GO" id="GO:0031501">
    <property type="term" value="C:mannosyltransferase complex"/>
    <property type="evidence" value="ECO:0007669"/>
    <property type="project" value="TreeGrafter"/>
</dbReference>
<reference evidence="13 14" key="1">
    <citation type="journal article" date="2012" name="Appl. Environ. Microbiol.">
        <title>Short-read sequencing for genomic analysis of the brown rot fungus Fibroporia radiculosa.</title>
        <authorList>
            <person name="Tang J.D."/>
            <person name="Perkins A.D."/>
            <person name="Sonstegard T.S."/>
            <person name="Schroeder S.G."/>
            <person name="Burgess S.C."/>
            <person name="Diehl S.V."/>
        </authorList>
    </citation>
    <scope>NUCLEOTIDE SEQUENCE [LARGE SCALE GENOMIC DNA]</scope>
    <source>
        <strain evidence="13 14">TFFH 294</strain>
    </source>
</reference>
<comment type="similarity">
    <text evidence="3 12">Belongs to the PIGV family.</text>
</comment>
<dbReference type="GO" id="GO:0006506">
    <property type="term" value="P:GPI anchor biosynthetic process"/>
    <property type="evidence" value="ECO:0007669"/>
    <property type="project" value="UniProtKB-UniPathway"/>
</dbReference>
<dbReference type="AlphaFoldDB" id="J4ICE2"/>
<organism evidence="13 14">
    <name type="scientific">Fibroporia radiculosa</name>
    <dbReference type="NCBI Taxonomy" id="599839"/>
    <lineage>
        <taxon>Eukaryota</taxon>
        <taxon>Fungi</taxon>
        <taxon>Dikarya</taxon>
        <taxon>Basidiomycota</taxon>
        <taxon>Agaricomycotina</taxon>
        <taxon>Agaricomycetes</taxon>
        <taxon>Polyporales</taxon>
        <taxon>Fibroporiaceae</taxon>
        <taxon>Fibroporia</taxon>
    </lineage>
</organism>
<dbReference type="STRING" id="599839.J4ICE2"/>
<evidence type="ECO:0000256" key="6">
    <source>
        <dbReference type="ARBA" id="ARBA00022676"/>
    </source>
</evidence>
<feature type="transmembrane region" description="Helical" evidence="12">
    <location>
        <begin position="338"/>
        <end position="360"/>
    </location>
</feature>
<feature type="transmembrane region" description="Helical" evidence="12">
    <location>
        <begin position="182"/>
        <end position="212"/>
    </location>
</feature>
<feature type="transmembrane region" description="Helical" evidence="12">
    <location>
        <begin position="108"/>
        <end position="127"/>
    </location>
</feature>
<evidence type="ECO:0000256" key="1">
    <source>
        <dbReference type="ARBA" id="ARBA00004477"/>
    </source>
</evidence>
<dbReference type="UniPathway" id="UPA00196"/>
<dbReference type="GO" id="GO:0005789">
    <property type="term" value="C:endoplasmic reticulum membrane"/>
    <property type="evidence" value="ECO:0007669"/>
    <property type="project" value="UniProtKB-SubCell"/>
</dbReference>
<evidence type="ECO:0000256" key="11">
    <source>
        <dbReference type="ARBA" id="ARBA00023136"/>
    </source>
</evidence>
<dbReference type="HOGENOM" id="CLU_029048_1_0_1"/>
<evidence type="ECO:0000256" key="5">
    <source>
        <dbReference type="ARBA" id="ARBA00022502"/>
    </source>
</evidence>
<evidence type="ECO:0000256" key="3">
    <source>
        <dbReference type="ARBA" id="ARBA00008698"/>
    </source>
</evidence>
<comment type="subcellular location">
    <subcellularLocation>
        <location evidence="1 12">Endoplasmic reticulum membrane</location>
        <topology evidence="1 12">Multi-pass membrane protein</topology>
    </subcellularLocation>
</comment>
<evidence type="ECO:0000256" key="10">
    <source>
        <dbReference type="ARBA" id="ARBA00022989"/>
    </source>
</evidence>
<evidence type="ECO:0000256" key="9">
    <source>
        <dbReference type="ARBA" id="ARBA00022824"/>
    </source>
</evidence>
<evidence type="ECO:0000313" key="13">
    <source>
        <dbReference type="EMBL" id="CCM06256.1"/>
    </source>
</evidence>
<keyword evidence="11 12" id="KW-0472">Membrane</keyword>
<keyword evidence="10 12" id="KW-1133">Transmembrane helix</keyword>
<keyword evidence="6 12" id="KW-0328">Glycosyltransferase</keyword>